<evidence type="ECO:0000313" key="2">
    <source>
        <dbReference type="EMBL" id="CAL6092787.1"/>
    </source>
</evidence>
<evidence type="ECO:0000313" key="3">
    <source>
        <dbReference type="Proteomes" id="UP001642409"/>
    </source>
</evidence>
<evidence type="ECO:0000313" key="1">
    <source>
        <dbReference type="EMBL" id="CAI9922535.1"/>
    </source>
</evidence>
<keyword evidence="3" id="KW-1185">Reference proteome</keyword>
<sequence>MIYLRLVVQSCPLDQIFDADLACSSCVYPQIPNSAQSLCVSDCGVEFLSANGNYCVVSCADFDSVPDASNQCQPCVYKISADLYHCVQSCPLNQLSINNRCISCQNMFPNIDKSICVSSCAPNFLYQNYCVISCQVFNLIGVNGICVPCSVVNPLSTFNSEYSCSTSECKNGFVLNQNQCVCPYLLQWSGNKCVQNCENGESAQNGNCVPKSKSICSNQIFRNGVLYSFCVKGAVNNRKLNITVQLAGVGGIAFEAEIFRQIQITGEYVGAGFQMNIFSNLVVISSKMNFYVAANEFGGINAFGLTQIIDTEIIINGTAKKITVVGQHGKQNQIHCLIERTTINARLNATNICLLESAHYTTVAINQTNIEFITTADTYIGLAHTLNASQIDSLTINVTTNGQVDKFYGMSIFNNDMQISNCQVTYVINSISQFCGLSMFALGYQNINGNIQIIQNQGRIVQFYCLYKQVENIKAYQLILSIYSINGNLTYFYGFVQQATNQLTFISSQLSVNIQTVKHIFTLSQSAHSLLFSDSVLKIVVNEQAQQFYGITEAANNQMTIQQSNVSINVQGYVIYALAYITNYTSISNLTITGTIQKVQTSNGLIGYIYESITMKQIRYTINLANLNINKFWNIHYLQFNQFVGAQSKPYLCQTMEQEIDNTVSTCV</sequence>
<gene>
    <name evidence="1" type="ORF">HINF_LOCUS10180</name>
    <name evidence="2" type="ORF">HINF_LOCUS66433</name>
</gene>
<proteinExistence type="predicted"/>
<organism evidence="1">
    <name type="scientific">Hexamita inflata</name>
    <dbReference type="NCBI Taxonomy" id="28002"/>
    <lineage>
        <taxon>Eukaryota</taxon>
        <taxon>Metamonada</taxon>
        <taxon>Diplomonadida</taxon>
        <taxon>Hexamitidae</taxon>
        <taxon>Hexamitinae</taxon>
        <taxon>Hexamita</taxon>
    </lineage>
</organism>
<accession>A0AA86NM57</accession>
<keyword evidence="1" id="KW-0675">Receptor</keyword>
<dbReference type="AlphaFoldDB" id="A0AA86NM57"/>
<dbReference type="InterPro" id="IPR009030">
    <property type="entry name" value="Growth_fac_rcpt_cys_sf"/>
</dbReference>
<dbReference type="Proteomes" id="UP001642409">
    <property type="component" value="Unassembled WGS sequence"/>
</dbReference>
<dbReference type="EMBL" id="CAXDID020000447">
    <property type="protein sequence ID" value="CAL6092787.1"/>
    <property type="molecule type" value="Genomic_DNA"/>
</dbReference>
<reference evidence="2 3" key="2">
    <citation type="submission" date="2024-07" db="EMBL/GenBank/DDBJ databases">
        <authorList>
            <person name="Akdeniz Z."/>
        </authorList>
    </citation>
    <scope>NUCLEOTIDE SEQUENCE [LARGE SCALE GENOMIC DNA]</scope>
</reference>
<dbReference type="SUPFAM" id="SSF57184">
    <property type="entry name" value="Growth factor receptor domain"/>
    <property type="match status" value="1"/>
</dbReference>
<comment type="caution">
    <text evidence="1">The sequence shown here is derived from an EMBL/GenBank/DDBJ whole genome shotgun (WGS) entry which is preliminary data.</text>
</comment>
<dbReference type="EMBL" id="CATOUU010000252">
    <property type="protein sequence ID" value="CAI9922535.1"/>
    <property type="molecule type" value="Genomic_DNA"/>
</dbReference>
<name>A0AA86NM57_9EUKA</name>
<protein>
    <submittedName>
        <fullName evidence="1">Growth factor receptor cysteine-rich domain superfamily</fullName>
    </submittedName>
    <submittedName>
        <fullName evidence="2">Growth_factor receptor cysteine-rich domain superfamily</fullName>
    </submittedName>
</protein>
<reference evidence="1" key="1">
    <citation type="submission" date="2023-06" db="EMBL/GenBank/DDBJ databases">
        <authorList>
            <person name="Kurt Z."/>
        </authorList>
    </citation>
    <scope>NUCLEOTIDE SEQUENCE</scope>
</reference>